<evidence type="ECO:0000313" key="2">
    <source>
        <dbReference type="EMBL" id="JAE32930.1"/>
    </source>
</evidence>
<reference evidence="2" key="1">
    <citation type="submission" date="2014-09" db="EMBL/GenBank/DDBJ databases">
        <authorList>
            <person name="Magalhaes I.L.F."/>
            <person name="Oliveira U."/>
            <person name="Santos F.R."/>
            <person name="Vidigal T.H.D.A."/>
            <person name="Brescovit A.D."/>
            <person name="Santos A.J."/>
        </authorList>
    </citation>
    <scope>NUCLEOTIDE SEQUENCE</scope>
    <source>
        <tissue evidence="2">Shoot tissue taken approximately 20 cm above the soil surface</tissue>
    </source>
</reference>
<organism evidence="2">
    <name type="scientific">Arundo donax</name>
    <name type="common">Giant reed</name>
    <name type="synonym">Donax arundinaceus</name>
    <dbReference type="NCBI Taxonomy" id="35708"/>
    <lineage>
        <taxon>Eukaryota</taxon>
        <taxon>Viridiplantae</taxon>
        <taxon>Streptophyta</taxon>
        <taxon>Embryophyta</taxon>
        <taxon>Tracheophyta</taxon>
        <taxon>Spermatophyta</taxon>
        <taxon>Magnoliopsida</taxon>
        <taxon>Liliopsida</taxon>
        <taxon>Poales</taxon>
        <taxon>Poaceae</taxon>
        <taxon>PACMAD clade</taxon>
        <taxon>Arundinoideae</taxon>
        <taxon>Arundineae</taxon>
        <taxon>Arundo</taxon>
    </lineage>
</organism>
<reference evidence="2" key="2">
    <citation type="journal article" date="2015" name="Data Brief">
        <title>Shoot transcriptome of the giant reed, Arundo donax.</title>
        <authorList>
            <person name="Barrero R.A."/>
            <person name="Guerrero F.D."/>
            <person name="Moolhuijzen P."/>
            <person name="Goolsby J.A."/>
            <person name="Tidwell J."/>
            <person name="Bellgard S.E."/>
            <person name="Bellgard M.I."/>
        </authorList>
    </citation>
    <scope>NUCLEOTIDE SEQUENCE</scope>
    <source>
        <tissue evidence="2">Shoot tissue taken approximately 20 cm above the soil surface</tissue>
    </source>
</reference>
<name>A0A0A9H6T6_ARUDO</name>
<feature type="region of interest" description="Disordered" evidence="1">
    <location>
        <begin position="1"/>
        <end position="151"/>
    </location>
</feature>
<accession>A0A0A9H6T6</accession>
<dbReference type="EMBL" id="GBRH01164966">
    <property type="protein sequence ID" value="JAE32930.1"/>
    <property type="molecule type" value="Transcribed_RNA"/>
</dbReference>
<protein>
    <submittedName>
        <fullName evidence="2">Uncharacterized protein</fullName>
    </submittedName>
</protein>
<feature type="compositionally biased region" description="Pro residues" evidence="1">
    <location>
        <begin position="37"/>
        <end position="63"/>
    </location>
</feature>
<feature type="compositionally biased region" description="Basic and acidic residues" evidence="1">
    <location>
        <begin position="138"/>
        <end position="151"/>
    </location>
</feature>
<evidence type="ECO:0000256" key="1">
    <source>
        <dbReference type="SAM" id="MobiDB-lite"/>
    </source>
</evidence>
<proteinExistence type="predicted"/>
<sequence length="151" mass="16098">MLQTHVLGPTSPIPTFLLGPAPRVAPPPRLLHRRPRTLPPRTRPASAPPRAPRPAPRSAPPPSAACAARRQDPPSAPHAELQLRRHGAGCARAGKEAMGVDGVAKRRRAEPRADSAAPRAVAQMALDLRGMAHGGVARQRDAEPQSRRSRP</sequence>
<dbReference type="AlphaFoldDB" id="A0A0A9H6T6"/>